<keyword evidence="1" id="KW-0472">Membrane</keyword>
<comment type="caution">
    <text evidence="2">The sequence shown here is derived from an EMBL/GenBank/DDBJ whole genome shotgun (WGS) entry which is preliminary data.</text>
</comment>
<dbReference type="Proteomes" id="UP000036196">
    <property type="component" value="Unassembled WGS sequence"/>
</dbReference>
<dbReference type="AlphaFoldDB" id="A0A0J5LXJ0"/>
<evidence type="ECO:0000313" key="3">
    <source>
        <dbReference type="Proteomes" id="UP000036196"/>
    </source>
</evidence>
<protein>
    <submittedName>
        <fullName evidence="2">Uncharacterized protein</fullName>
    </submittedName>
</protein>
<name>A0A0J5LXJ0_PLUGE</name>
<accession>A0A0J5LXJ0</accession>
<evidence type="ECO:0000256" key="1">
    <source>
        <dbReference type="SAM" id="Phobius"/>
    </source>
</evidence>
<sequence length="196" mass="21722">MTILKKIFSMGTICEQRLKERDAEKIAALKMYLMERMGAPAGLHTAGIPLILSGFLSLFSFVIPQIPFWTHAFSWLNLPPQAIFAGIIPTGIIYCALLFSSMSFCARGYAVAFKFYLVMILLTACMAACNLIYAVFTALFSGANTALVISAVAAVIFSAGSYKLINSQMFLQTSAFYLHNRVWRWQLAHPANNKAR</sequence>
<evidence type="ECO:0000313" key="2">
    <source>
        <dbReference type="EMBL" id="KMK13235.1"/>
    </source>
</evidence>
<organism evidence="2 3">
    <name type="scientific">Pluralibacter gergoviae</name>
    <name type="common">Enterobacter gergoviae</name>
    <dbReference type="NCBI Taxonomy" id="61647"/>
    <lineage>
        <taxon>Bacteria</taxon>
        <taxon>Pseudomonadati</taxon>
        <taxon>Pseudomonadota</taxon>
        <taxon>Gammaproteobacteria</taxon>
        <taxon>Enterobacterales</taxon>
        <taxon>Enterobacteriaceae</taxon>
        <taxon>Pluralibacter</taxon>
    </lineage>
</organism>
<keyword evidence="1" id="KW-0812">Transmembrane</keyword>
<feature type="transmembrane region" description="Helical" evidence="1">
    <location>
        <begin position="116"/>
        <end position="140"/>
    </location>
</feature>
<dbReference type="PATRIC" id="fig|61647.15.peg.774"/>
<dbReference type="RefSeq" id="WP_048279184.1">
    <property type="nucleotide sequence ID" value="NZ_LDZF01000012.1"/>
</dbReference>
<dbReference type="EMBL" id="LDZF01000012">
    <property type="protein sequence ID" value="KMK13235.1"/>
    <property type="molecule type" value="Genomic_DNA"/>
</dbReference>
<gene>
    <name evidence="2" type="ORF">ABW06_13095</name>
</gene>
<feature type="transmembrane region" description="Helical" evidence="1">
    <location>
        <begin position="146"/>
        <end position="165"/>
    </location>
</feature>
<feature type="transmembrane region" description="Helical" evidence="1">
    <location>
        <begin position="41"/>
        <end position="63"/>
    </location>
</feature>
<reference evidence="2 3" key="1">
    <citation type="submission" date="2015-05" db="EMBL/GenBank/DDBJ databases">
        <title>Genome sequences of Pluralibacter gergoviae.</title>
        <authorList>
            <person name="Greninger A.L."/>
            <person name="Miller S."/>
        </authorList>
    </citation>
    <scope>NUCLEOTIDE SEQUENCE [LARGE SCALE GENOMIC DNA]</scope>
    <source>
        <strain evidence="2 3">JS81F13</strain>
    </source>
</reference>
<feature type="transmembrane region" description="Helical" evidence="1">
    <location>
        <begin position="83"/>
        <end position="104"/>
    </location>
</feature>
<keyword evidence="1" id="KW-1133">Transmembrane helix</keyword>
<keyword evidence="3" id="KW-1185">Reference proteome</keyword>
<proteinExistence type="predicted"/>